<proteinExistence type="predicted"/>
<evidence type="ECO:0000313" key="1">
    <source>
        <dbReference type="EMBL" id="DAF63509.1"/>
    </source>
</evidence>
<protein>
    <submittedName>
        <fullName evidence="1">Uncharacterized protein</fullName>
    </submittedName>
</protein>
<sequence length="35" mass="4387">MYRFILHLHHKRNIKHYGYETLQFKPDNEESTQLV</sequence>
<reference evidence="1" key="1">
    <citation type="journal article" date="2021" name="Proc. Natl. Acad. Sci. U.S.A.">
        <title>A Catalog of Tens of Thousands of Viruses from Human Metagenomes Reveals Hidden Associations with Chronic Diseases.</title>
        <authorList>
            <person name="Tisza M.J."/>
            <person name="Buck C.B."/>
        </authorList>
    </citation>
    <scope>NUCLEOTIDE SEQUENCE</scope>
    <source>
        <strain evidence="1">Ctv2g1</strain>
    </source>
</reference>
<name>A0A8S5TJP0_9VIRU</name>
<dbReference type="EMBL" id="BK032841">
    <property type="protein sequence ID" value="DAF63509.1"/>
    <property type="molecule type" value="Genomic_DNA"/>
</dbReference>
<organism evidence="1">
    <name type="scientific">virus sp. ctv2g1</name>
    <dbReference type="NCBI Taxonomy" id="2828000"/>
    <lineage>
        <taxon>Viruses</taxon>
    </lineage>
</organism>
<accession>A0A8S5TJP0</accession>